<accession>A0A4Y2GRP1</accession>
<evidence type="ECO:0000313" key="2">
    <source>
        <dbReference type="EMBL" id="GBM55479.1"/>
    </source>
</evidence>
<keyword evidence="3" id="KW-1185">Reference proteome</keyword>
<gene>
    <name evidence="2" type="ORF">AVEN_27836_1</name>
</gene>
<proteinExistence type="predicted"/>
<dbReference type="Proteomes" id="UP000499080">
    <property type="component" value="Unassembled WGS sequence"/>
</dbReference>
<dbReference type="AlphaFoldDB" id="A0A4Y2GRP1"/>
<dbReference type="EMBL" id="BGPR01001502">
    <property type="protein sequence ID" value="GBM55479.1"/>
    <property type="molecule type" value="Genomic_DNA"/>
</dbReference>
<feature type="signal peptide" evidence="1">
    <location>
        <begin position="1"/>
        <end position="20"/>
    </location>
</feature>
<name>A0A4Y2GRP1_ARAVE</name>
<evidence type="ECO:0000256" key="1">
    <source>
        <dbReference type="SAM" id="SignalP"/>
    </source>
</evidence>
<sequence length="99" mass="11202">MVLQFTAVWILCYFHLTSEANYLRPATTSTLTPLQMTTVLLHFQTHLSHGNCIIPLSHQVKIIPVMSDMHQDTQIVGLAAPMNCVSLQQKRRLFALVLN</sequence>
<evidence type="ECO:0000313" key="3">
    <source>
        <dbReference type="Proteomes" id="UP000499080"/>
    </source>
</evidence>
<feature type="chain" id="PRO_5021311172" description="Secreted protein" evidence="1">
    <location>
        <begin position="21"/>
        <end position="99"/>
    </location>
</feature>
<organism evidence="2 3">
    <name type="scientific">Araneus ventricosus</name>
    <name type="common">Orbweaver spider</name>
    <name type="synonym">Epeira ventricosa</name>
    <dbReference type="NCBI Taxonomy" id="182803"/>
    <lineage>
        <taxon>Eukaryota</taxon>
        <taxon>Metazoa</taxon>
        <taxon>Ecdysozoa</taxon>
        <taxon>Arthropoda</taxon>
        <taxon>Chelicerata</taxon>
        <taxon>Arachnida</taxon>
        <taxon>Araneae</taxon>
        <taxon>Araneomorphae</taxon>
        <taxon>Entelegynae</taxon>
        <taxon>Araneoidea</taxon>
        <taxon>Araneidae</taxon>
        <taxon>Araneus</taxon>
    </lineage>
</organism>
<evidence type="ECO:0008006" key="4">
    <source>
        <dbReference type="Google" id="ProtNLM"/>
    </source>
</evidence>
<protein>
    <recommendedName>
        <fullName evidence="4">Secreted protein</fullName>
    </recommendedName>
</protein>
<reference evidence="2 3" key="1">
    <citation type="journal article" date="2019" name="Sci. Rep.">
        <title>Orb-weaving spider Araneus ventricosus genome elucidates the spidroin gene catalogue.</title>
        <authorList>
            <person name="Kono N."/>
            <person name="Nakamura H."/>
            <person name="Ohtoshi R."/>
            <person name="Moran D.A.P."/>
            <person name="Shinohara A."/>
            <person name="Yoshida Y."/>
            <person name="Fujiwara M."/>
            <person name="Mori M."/>
            <person name="Tomita M."/>
            <person name="Arakawa K."/>
        </authorList>
    </citation>
    <scope>NUCLEOTIDE SEQUENCE [LARGE SCALE GENOMIC DNA]</scope>
</reference>
<comment type="caution">
    <text evidence="2">The sequence shown here is derived from an EMBL/GenBank/DDBJ whole genome shotgun (WGS) entry which is preliminary data.</text>
</comment>
<keyword evidence="1" id="KW-0732">Signal</keyword>